<evidence type="ECO:0000313" key="1">
    <source>
        <dbReference type="EMBL" id="UPK69834.1"/>
    </source>
</evidence>
<protein>
    <recommendedName>
        <fullName evidence="3">Four helix bundle protein</fullName>
    </recommendedName>
</protein>
<reference evidence="1 2" key="1">
    <citation type="submission" date="2022-04" db="EMBL/GenBank/DDBJ databases">
        <title>The arsenic-methylating capacity of Chitinophaga filiformis YT5 during chitin decomposition.</title>
        <authorList>
            <person name="Chen G."/>
            <person name="Liang Y."/>
        </authorList>
    </citation>
    <scope>NUCLEOTIDE SEQUENCE [LARGE SCALE GENOMIC DNA]</scope>
    <source>
        <strain evidence="1 2">YT5</strain>
    </source>
</reference>
<name>A0ABY4I3A3_CHIFI</name>
<evidence type="ECO:0000313" key="2">
    <source>
        <dbReference type="Proteomes" id="UP000830198"/>
    </source>
</evidence>
<keyword evidence="2" id="KW-1185">Reference proteome</keyword>
<dbReference type="RefSeq" id="WP_247812100.1">
    <property type="nucleotide sequence ID" value="NZ_CP095855.1"/>
</dbReference>
<accession>A0ABY4I3A3</accession>
<organism evidence="1 2">
    <name type="scientific">Chitinophaga filiformis</name>
    <name type="common">Myxococcus filiformis</name>
    <name type="synonym">Flexibacter filiformis</name>
    <dbReference type="NCBI Taxonomy" id="104663"/>
    <lineage>
        <taxon>Bacteria</taxon>
        <taxon>Pseudomonadati</taxon>
        <taxon>Bacteroidota</taxon>
        <taxon>Chitinophagia</taxon>
        <taxon>Chitinophagales</taxon>
        <taxon>Chitinophagaceae</taxon>
        <taxon>Chitinophaga</taxon>
    </lineage>
</organism>
<dbReference type="Proteomes" id="UP000830198">
    <property type="component" value="Chromosome"/>
</dbReference>
<evidence type="ECO:0008006" key="3">
    <source>
        <dbReference type="Google" id="ProtNLM"/>
    </source>
</evidence>
<sequence>MRDAGATATNYPQITKEYCDCSADKIMKAMTKDQYVKSVSKPLEDQVKEVLLIFQDCVNELRHRIDSVKRQAK</sequence>
<dbReference type="EMBL" id="CP095855">
    <property type="protein sequence ID" value="UPK69834.1"/>
    <property type="molecule type" value="Genomic_DNA"/>
</dbReference>
<gene>
    <name evidence="1" type="ORF">MYF79_00840</name>
</gene>
<proteinExistence type="predicted"/>